<keyword evidence="11" id="KW-1185">Reference proteome</keyword>
<keyword evidence="7 9" id="KW-0482">Metalloprotease</keyword>
<protein>
    <recommendedName>
        <fullName evidence="9">D-alanyl-D-alanine dipeptidase</fullName>
        <shortName evidence="9">D-Ala-D-Ala dipeptidase</shortName>
        <ecNumber evidence="9">3.4.13.22</ecNumber>
    </recommendedName>
</protein>
<keyword evidence="8" id="KW-0961">Cell wall biogenesis/degradation</keyword>
<dbReference type="GO" id="GO:0008270">
    <property type="term" value="F:zinc ion binding"/>
    <property type="evidence" value="ECO:0007669"/>
    <property type="project" value="UniProtKB-UniRule"/>
</dbReference>
<feature type="active site" description="Proton donor/acceptor" evidence="9">
    <location>
        <position position="246"/>
    </location>
</feature>
<comment type="cofactor">
    <cofactor evidence="9">
        <name>Zn(2+)</name>
        <dbReference type="ChEBI" id="CHEBI:29105"/>
    </cofactor>
    <text evidence="9">Binds 1 zinc ion per subunit.</text>
</comment>
<keyword evidence="6 9" id="KW-0224">Dipeptidase</keyword>
<dbReference type="Proteomes" id="UP000264492">
    <property type="component" value="Unassembled WGS sequence"/>
</dbReference>
<evidence type="ECO:0000256" key="4">
    <source>
        <dbReference type="ARBA" id="ARBA00022801"/>
    </source>
</evidence>
<sequence>MIAAATRVAADSRSRARRVCTCMRTPAWWVLALLLSACGHAPPRSILPAAAPTVPQRSPARDADEAGMVELRSLVPDLAYDIRYAGSRNFTGRPVAGYLAPRCYLLRPVAEALQRVEASLREQGLSLLIYDCYRPMQAVADFVAWAGDPGEQSTKAAYYPNLDKRELLGDYIAPTSGHSRGATLDLTLQRCDAGRRCAPLDMGTSYDYFDPSAHTDWPGATPQQRANRQRLLQAMAREGFANYPLEWWHYTYKPEPTPDTAYDFPLR</sequence>
<dbReference type="EMBL" id="QTSU01000001">
    <property type="protein sequence ID" value="RDZ28578.1"/>
    <property type="molecule type" value="Genomic_DNA"/>
</dbReference>
<dbReference type="AlphaFoldDB" id="A0A371K3X0"/>
<dbReference type="Gene3D" id="3.30.1380.10">
    <property type="match status" value="1"/>
</dbReference>
<dbReference type="SUPFAM" id="SSF55166">
    <property type="entry name" value="Hedgehog/DD-peptidase"/>
    <property type="match status" value="1"/>
</dbReference>
<dbReference type="InterPro" id="IPR009045">
    <property type="entry name" value="Zn_M74/Hedgehog-like"/>
</dbReference>
<accession>A0A371K3X0</accession>
<evidence type="ECO:0000256" key="8">
    <source>
        <dbReference type="ARBA" id="ARBA00023316"/>
    </source>
</evidence>
<comment type="catalytic activity">
    <reaction evidence="1 9">
        <text>D-alanyl-D-alanine + H2O = 2 D-alanine</text>
        <dbReference type="Rhea" id="RHEA:20661"/>
        <dbReference type="ChEBI" id="CHEBI:15377"/>
        <dbReference type="ChEBI" id="CHEBI:57416"/>
        <dbReference type="ChEBI" id="CHEBI:57822"/>
        <dbReference type="EC" id="3.4.13.22"/>
    </reaction>
</comment>
<evidence type="ECO:0000313" key="11">
    <source>
        <dbReference type="Proteomes" id="UP000264492"/>
    </source>
</evidence>
<feature type="binding site" evidence="9">
    <location>
        <position position="178"/>
    </location>
    <ligand>
        <name>Zn(2+)</name>
        <dbReference type="ChEBI" id="CHEBI:29105"/>
        <note>catalytic</note>
    </ligand>
</feature>
<reference evidence="10 11" key="1">
    <citation type="submission" date="2018-08" db="EMBL/GenBank/DDBJ databases">
        <title>Lysobacter sp. zong2l5, whole genome shotgun sequence.</title>
        <authorList>
            <person name="Zhang X."/>
            <person name="Feng G."/>
            <person name="Zhu H."/>
        </authorList>
    </citation>
    <scope>NUCLEOTIDE SEQUENCE [LARGE SCALE GENOMIC DNA]</scope>
    <source>
        <strain evidence="11">zong2l5</strain>
    </source>
</reference>
<evidence type="ECO:0000313" key="10">
    <source>
        <dbReference type="EMBL" id="RDZ28578.1"/>
    </source>
</evidence>
<dbReference type="OrthoDB" id="9801430at2"/>
<keyword evidence="3 9" id="KW-0479">Metal-binding</keyword>
<evidence type="ECO:0000256" key="3">
    <source>
        <dbReference type="ARBA" id="ARBA00022723"/>
    </source>
</evidence>
<dbReference type="Pfam" id="PF01427">
    <property type="entry name" value="Peptidase_M15"/>
    <property type="match status" value="1"/>
</dbReference>
<dbReference type="GO" id="GO:0160237">
    <property type="term" value="F:D-Ala-D-Ala dipeptidase activity"/>
    <property type="evidence" value="ECO:0007669"/>
    <property type="project" value="UniProtKB-EC"/>
</dbReference>
<evidence type="ECO:0000256" key="2">
    <source>
        <dbReference type="ARBA" id="ARBA00022670"/>
    </source>
</evidence>
<feature type="site" description="Transition state stabilizer" evidence="9">
    <location>
        <position position="134"/>
    </location>
</feature>
<proteinExistence type="inferred from homology"/>
<dbReference type="InterPro" id="IPR000755">
    <property type="entry name" value="A_A_dipeptidase"/>
</dbReference>
<dbReference type="PANTHER" id="PTHR43126:SF1">
    <property type="entry name" value="D-ALANYL-D-ALANINE DIPEPTIDASE"/>
    <property type="match status" value="1"/>
</dbReference>
<organism evidence="10 11">
    <name type="scientific">Lysobacter silvisoli</name>
    <dbReference type="NCBI Taxonomy" id="2293254"/>
    <lineage>
        <taxon>Bacteria</taxon>
        <taxon>Pseudomonadati</taxon>
        <taxon>Pseudomonadota</taxon>
        <taxon>Gammaproteobacteria</taxon>
        <taxon>Lysobacterales</taxon>
        <taxon>Lysobacteraceae</taxon>
        <taxon>Lysobacter</taxon>
    </lineage>
</organism>
<feature type="binding site" evidence="9">
    <location>
        <position position="249"/>
    </location>
    <ligand>
        <name>Zn(2+)</name>
        <dbReference type="ChEBI" id="CHEBI:29105"/>
        <note>catalytic</note>
    </ligand>
</feature>
<dbReference type="PANTHER" id="PTHR43126">
    <property type="entry name" value="D-ALANYL-D-ALANINE DIPEPTIDASE"/>
    <property type="match status" value="1"/>
</dbReference>
<keyword evidence="5 9" id="KW-0862">Zinc</keyword>
<dbReference type="CDD" id="cd14817">
    <property type="entry name" value="D-Ala-D-Ala_dipeptidase_VanX"/>
    <property type="match status" value="1"/>
</dbReference>
<evidence type="ECO:0000256" key="7">
    <source>
        <dbReference type="ARBA" id="ARBA00023049"/>
    </source>
</evidence>
<evidence type="ECO:0000256" key="5">
    <source>
        <dbReference type="ARBA" id="ARBA00022833"/>
    </source>
</evidence>
<evidence type="ECO:0000256" key="1">
    <source>
        <dbReference type="ARBA" id="ARBA00001362"/>
    </source>
</evidence>
<dbReference type="GO" id="GO:0071555">
    <property type="term" value="P:cell wall organization"/>
    <property type="evidence" value="ECO:0007669"/>
    <property type="project" value="UniProtKB-KW"/>
</dbReference>
<feature type="binding site" evidence="9">
    <location>
        <position position="185"/>
    </location>
    <ligand>
        <name>Zn(2+)</name>
        <dbReference type="ChEBI" id="CHEBI:29105"/>
        <note>catalytic</note>
    </ligand>
</feature>
<evidence type="ECO:0000256" key="6">
    <source>
        <dbReference type="ARBA" id="ARBA00022997"/>
    </source>
</evidence>
<evidence type="ECO:0000256" key="9">
    <source>
        <dbReference type="HAMAP-Rule" id="MF_01924"/>
    </source>
</evidence>
<dbReference type="GO" id="GO:0006508">
    <property type="term" value="P:proteolysis"/>
    <property type="evidence" value="ECO:0007669"/>
    <property type="project" value="UniProtKB-KW"/>
</dbReference>
<comment type="similarity">
    <text evidence="9">Belongs to the peptidase M15D family.</text>
</comment>
<name>A0A371K3X0_9GAMM</name>
<gene>
    <name evidence="9" type="primary">ddpX</name>
    <name evidence="10" type="ORF">DX914_05475</name>
</gene>
<keyword evidence="2 9" id="KW-0645">Protease</keyword>
<dbReference type="GO" id="GO:0008237">
    <property type="term" value="F:metallopeptidase activity"/>
    <property type="evidence" value="ECO:0007669"/>
    <property type="project" value="UniProtKB-KW"/>
</dbReference>
<comment type="caution">
    <text evidence="10">The sequence shown here is derived from an EMBL/GenBank/DDBJ whole genome shotgun (WGS) entry which is preliminary data.</text>
</comment>
<keyword evidence="4 9" id="KW-0378">Hydrolase</keyword>
<dbReference type="EC" id="3.4.13.22" evidence="9"/>
<comment type="function">
    <text evidence="9">Catalyzes hydrolysis of the D-alanyl-D-alanine dipeptide.</text>
</comment>
<dbReference type="HAMAP" id="MF_01924">
    <property type="entry name" value="A_A_dipeptidase"/>
    <property type="match status" value="1"/>
</dbReference>